<feature type="transmembrane region" description="Helical" evidence="2">
    <location>
        <begin position="117"/>
        <end position="134"/>
    </location>
</feature>
<keyword evidence="2" id="KW-1133">Transmembrane helix</keyword>
<evidence type="ECO:0000313" key="3">
    <source>
        <dbReference type="EMBL" id="KKG01010.1"/>
    </source>
</evidence>
<comment type="caution">
    <text evidence="3">The sequence shown here is derived from an EMBL/GenBank/DDBJ whole genome shotgun (WGS) entry which is preliminary data.</text>
</comment>
<dbReference type="Proteomes" id="UP000034578">
    <property type="component" value="Unassembled WGS sequence"/>
</dbReference>
<keyword evidence="4" id="KW-1185">Reference proteome</keyword>
<evidence type="ECO:0000313" key="4">
    <source>
        <dbReference type="Proteomes" id="UP000034578"/>
    </source>
</evidence>
<sequence length="302" mass="35539">MPSEEKEKSSSENFERLLKNIRGSTKTLKGNLDIKSEDLEKLNENFVSKLSEQYSEQYSKLNKEQLRLDESKKNLIDNSRVITKNIFHVCHQGREFIVSYKKELEDFLKALNHQKNLLLFILVFNLSICSYILVEKMHELYLRSNSSVFEIITSTISFSFKNIAIYQTLLAVLTYLISCKLLGLIKRNKEKSEEFQNKFSPIDSHLEKIERSLNSFNSQNKEAIENNLQVEEKKIRGLSSINYEKEKQYGIIKTIKTEIDKTIEVIASTYPWYEKIREMDAFEKKWDLECSKLTNICDYSHH</sequence>
<feature type="transmembrane region" description="Helical" evidence="2">
    <location>
        <begin position="163"/>
        <end position="185"/>
    </location>
</feature>
<gene>
    <name evidence="3" type="ORF">DU47_16655</name>
</gene>
<feature type="coiled-coil region" evidence="1">
    <location>
        <begin position="206"/>
        <end position="241"/>
    </location>
</feature>
<keyword evidence="1" id="KW-0175">Coiled coil</keyword>
<proteinExistence type="predicted"/>
<name>A0A0F8DYY9_METMZ</name>
<dbReference type="PATRIC" id="fig|2209.59.peg.3588"/>
<reference evidence="3 4" key="1">
    <citation type="journal article" date="2015" name="ISME J.">
        <title>Genomic and phenotypic differentiation among Methanosarcina mazei populations from Columbia River sediment.</title>
        <authorList>
            <person name="Youngblut N.D."/>
            <person name="Wirth J.S."/>
            <person name="Henriksen J.R."/>
            <person name="Smith M."/>
            <person name="Simon H."/>
            <person name="Metcalf W.W."/>
            <person name="Whitaker R.J."/>
        </authorList>
    </citation>
    <scope>NUCLEOTIDE SEQUENCE [LARGE SCALE GENOMIC DNA]</scope>
    <source>
        <strain evidence="3 4">2.F.A.2.4</strain>
    </source>
</reference>
<keyword evidence="2" id="KW-0472">Membrane</keyword>
<keyword evidence="2" id="KW-0812">Transmembrane</keyword>
<accession>A0A0F8DYY9</accession>
<organism evidence="3 4">
    <name type="scientific">Methanosarcina mazei</name>
    <name type="common">Methanosarcina frisia</name>
    <dbReference type="NCBI Taxonomy" id="2209"/>
    <lineage>
        <taxon>Archaea</taxon>
        <taxon>Methanobacteriati</taxon>
        <taxon>Methanobacteriota</taxon>
        <taxon>Stenosarchaea group</taxon>
        <taxon>Methanomicrobia</taxon>
        <taxon>Methanosarcinales</taxon>
        <taxon>Methanosarcinaceae</taxon>
        <taxon>Methanosarcina</taxon>
    </lineage>
</organism>
<evidence type="ECO:0000256" key="1">
    <source>
        <dbReference type="SAM" id="Coils"/>
    </source>
</evidence>
<dbReference type="EMBL" id="JJOS01000092">
    <property type="protein sequence ID" value="KKG01010.1"/>
    <property type="molecule type" value="Genomic_DNA"/>
</dbReference>
<dbReference type="AlphaFoldDB" id="A0A0F8DYY9"/>
<protein>
    <submittedName>
        <fullName evidence="3">Uncharacterized protein</fullName>
    </submittedName>
</protein>
<evidence type="ECO:0000256" key="2">
    <source>
        <dbReference type="SAM" id="Phobius"/>
    </source>
</evidence>
<dbReference type="RefSeq" id="WP_048049515.1">
    <property type="nucleotide sequence ID" value="NZ_JJOS01000092.1"/>
</dbReference>